<dbReference type="OrthoDB" id="10260455at2759"/>
<feature type="domain" description="EF-hand" evidence="1">
    <location>
        <begin position="222"/>
        <end position="257"/>
    </location>
</feature>
<accession>D6WE36</accession>
<dbReference type="GO" id="GO:0005509">
    <property type="term" value="F:calcium ion binding"/>
    <property type="evidence" value="ECO:0007669"/>
    <property type="project" value="InterPro"/>
</dbReference>
<dbReference type="CDD" id="cd22981">
    <property type="entry name" value="DD_TbAK-like"/>
    <property type="match status" value="1"/>
</dbReference>
<dbReference type="InterPro" id="IPR002048">
    <property type="entry name" value="EF_hand_dom"/>
</dbReference>
<reference evidence="2 3" key="2">
    <citation type="journal article" date="2010" name="Nucleic Acids Res.">
        <title>BeetleBase in 2010: revisions to provide comprehensive genomic information for Tribolium castaneum.</title>
        <authorList>
            <person name="Kim H.S."/>
            <person name="Murphy T."/>
            <person name="Xia J."/>
            <person name="Caragea D."/>
            <person name="Park Y."/>
            <person name="Beeman R.W."/>
            <person name="Lorenzen M.D."/>
            <person name="Butcher S."/>
            <person name="Manak J.R."/>
            <person name="Brown S.J."/>
        </authorList>
    </citation>
    <scope>GENOME REANNOTATION</scope>
    <source>
        <strain evidence="2 3">Georgia GA2</strain>
    </source>
</reference>
<dbReference type="AlphaFoldDB" id="D6WE36"/>
<dbReference type="EMBL" id="KQ971318">
    <property type="protein sequence ID" value="EFA00374.1"/>
    <property type="molecule type" value="Genomic_DNA"/>
</dbReference>
<dbReference type="SUPFAM" id="SSF47391">
    <property type="entry name" value="Dimerization-anchoring domain of cAMP-dependent PK regulatory subunit"/>
    <property type="match status" value="1"/>
</dbReference>
<dbReference type="InParanoid" id="D6WE36"/>
<organism evidence="2 3">
    <name type="scientific">Tribolium castaneum</name>
    <name type="common">Red flour beetle</name>
    <dbReference type="NCBI Taxonomy" id="7070"/>
    <lineage>
        <taxon>Eukaryota</taxon>
        <taxon>Metazoa</taxon>
        <taxon>Ecdysozoa</taxon>
        <taxon>Arthropoda</taxon>
        <taxon>Hexapoda</taxon>
        <taxon>Insecta</taxon>
        <taxon>Pterygota</taxon>
        <taxon>Neoptera</taxon>
        <taxon>Endopterygota</taxon>
        <taxon>Coleoptera</taxon>
        <taxon>Polyphaga</taxon>
        <taxon>Cucujiformia</taxon>
        <taxon>Tenebrionidae</taxon>
        <taxon>Tenebrionidae incertae sedis</taxon>
        <taxon>Tribolium</taxon>
    </lineage>
</organism>
<dbReference type="STRING" id="7070.D6WE36"/>
<dbReference type="HOGENOM" id="CLU_858773_0_0_1"/>
<sequence>MEESTTPRVFQEPCHLYQHFLDQPSVSTIETLSSSTESSSKQTFRRSMLVTGFGMRNWDSLQRALLDDEQRRQMLLSRHDTAEAYECSSLYSSPPSTLSFKTKSKSSVFTSESETISAKSPSLEYLMGLAIDDGEFEEMKKPVLGKLESIAGETEEEVDSKMTEAMKRARKYLRQHKIFQFFRFLIAHMLSEVPENPIQFLVDLLDKCLLYRSGFGNPPLLYEKAHLEQLFNLMDPMRTGFIEPDQYEIGMKTLGICSYDKNPLLSTNGLIPKEFFIEEAYECLTDLFVDMIRRYGGQLTPPSLVTPPPTEVDLVPSVASSGGM</sequence>
<evidence type="ECO:0000313" key="3">
    <source>
        <dbReference type="Proteomes" id="UP000007266"/>
    </source>
</evidence>
<dbReference type="PANTHER" id="PTHR21847:SF1">
    <property type="entry name" value="EF-HAND CALCIUM-BINDING DOMAIN-CONTAINING PROTEIN 10"/>
    <property type="match status" value="1"/>
</dbReference>
<keyword evidence="3" id="KW-1185">Reference proteome</keyword>
<dbReference type="Pfam" id="PF24548">
    <property type="entry name" value="EF_EFCAB10_C"/>
    <property type="match status" value="1"/>
</dbReference>
<gene>
    <name evidence="2" type="primary">AUGUSTUS-3.0.2_03217</name>
    <name evidence="2" type="ORF">TcasGA2_TC003217</name>
</gene>
<dbReference type="InterPro" id="IPR056587">
    <property type="entry name" value="EF_EFCAB10_C"/>
</dbReference>
<evidence type="ECO:0000259" key="1">
    <source>
        <dbReference type="PROSITE" id="PS50222"/>
    </source>
</evidence>
<name>D6WE36_TRICA</name>
<proteinExistence type="predicted"/>
<reference evidence="2 3" key="1">
    <citation type="journal article" date="2008" name="Nature">
        <title>The genome of the model beetle and pest Tribolium castaneum.</title>
        <authorList>
            <consortium name="Tribolium Genome Sequencing Consortium"/>
            <person name="Richards S."/>
            <person name="Gibbs R.A."/>
            <person name="Weinstock G.M."/>
            <person name="Brown S.J."/>
            <person name="Denell R."/>
            <person name="Beeman R.W."/>
            <person name="Gibbs R."/>
            <person name="Beeman R.W."/>
            <person name="Brown S.J."/>
            <person name="Bucher G."/>
            <person name="Friedrich M."/>
            <person name="Grimmelikhuijzen C.J."/>
            <person name="Klingler M."/>
            <person name="Lorenzen M."/>
            <person name="Richards S."/>
            <person name="Roth S."/>
            <person name="Schroder R."/>
            <person name="Tautz D."/>
            <person name="Zdobnov E.M."/>
            <person name="Muzny D."/>
            <person name="Gibbs R.A."/>
            <person name="Weinstock G.M."/>
            <person name="Attaway T."/>
            <person name="Bell S."/>
            <person name="Buhay C.J."/>
            <person name="Chandrabose M.N."/>
            <person name="Chavez D."/>
            <person name="Clerk-Blankenburg K.P."/>
            <person name="Cree A."/>
            <person name="Dao M."/>
            <person name="Davis C."/>
            <person name="Chacko J."/>
            <person name="Dinh H."/>
            <person name="Dugan-Rocha S."/>
            <person name="Fowler G."/>
            <person name="Garner T.T."/>
            <person name="Garnes J."/>
            <person name="Gnirke A."/>
            <person name="Hawes A."/>
            <person name="Hernandez J."/>
            <person name="Hines S."/>
            <person name="Holder M."/>
            <person name="Hume J."/>
            <person name="Jhangiani S.N."/>
            <person name="Joshi V."/>
            <person name="Khan Z.M."/>
            <person name="Jackson L."/>
            <person name="Kovar C."/>
            <person name="Kowis A."/>
            <person name="Lee S."/>
            <person name="Lewis L.R."/>
            <person name="Margolis J."/>
            <person name="Morgan M."/>
            <person name="Nazareth L.V."/>
            <person name="Nguyen N."/>
            <person name="Okwuonu G."/>
            <person name="Parker D."/>
            <person name="Richards S."/>
            <person name="Ruiz S.J."/>
            <person name="Santibanez J."/>
            <person name="Savard J."/>
            <person name="Scherer S.E."/>
            <person name="Schneider B."/>
            <person name="Sodergren E."/>
            <person name="Tautz D."/>
            <person name="Vattahil S."/>
            <person name="Villasana D."/>
            <person name="White C.S."/>
            <person name="Wright R."/>
            <person name="Park Y."/>
            <person name="Beeman R.W."/>
            <person name="Lord J."/>
            <person name="Oppert B."/>
            <person name="Lorenzen M."/>
            <person name="Brown S."/>
            <person name="Wang L."/>
            <person name="Savard J."/>
            <person name="Tautz D."/>
            <person name="Richards S."/>
            <person name="Weinstock G."/>
            <person name="Gibbs R.A."/>
            <person name="Liu Y."/>
            <person name="Worley K."/>
            <person name="Weinstock G."/>
            <person name="Elsik C.G."/>
            <person name="Reese J.T."/>
            <person name="Elhaik E."/>
            <person name="Landan G."/>
            <person name="Graur D."/>
            <person name="Arensburger P."/>
            <person name="Atkinson P."/>
            <person name="Beeman R.W."/>
            <person name="Beidler J."/>
            <person name="Brown S.J."/>
            <person name="Demuth J.P."/>
            <person name="Drury D.W."/>
            <person name="Du Y.Z."/>
            <person name="Fujiwara H."/>
            <person name="Lorenzen M."/>
            <person name="Maselli V."/>
            <person name="Osanai M."/>
            <person name="Park Y."/>
            <person name="Robertson H.M."/>
            <person name="Tu Z."/>
            <person name="Wang J.J."/>
            <person name="Wang S."/>
            <person name="Richards S."/>
            <person name="Song H."/>
            <person name="Zhang L."/>
            <person name="Sodergren E."/>
            <person name="Werner D."/>
            <person name="Stanke M."/>
            <person name="Morgenstern B."/>
            <person name="Solovyev V."/>
            <person name="Kosarev P."/>
            <person name="Brown G."/>
            <person name="Chen H.C."/>
            <person name="Ermolaeva O."/>
            <person name="Hlavina W."/>
            <person name="Kapustin Y."/>
            <person name="Kiryutin B."/>
            <person name="Kitts P."/>
            <person name="Maglott D."/>
            <person name="Pruitt K."/>
            <person name="Sapojnikov V."/>
            <person name="Souvorov A."/>
            <person name="Mackey A.J."/>
            <person name="Waterhouse R.M."/>
            <person name="Wyder S."/>
            <person name="Zdobnov E.M."/>
            <person name="Zdobnov E.M."/>
            <person name="Wyder S."/>
            <person name="Kriventseva E.V."/>
            <person name="Kadowaki T."/>
            <person name="Bork P."/>
            <person name="Aranda M."/>
            <person name="Bao R."/>
            <person name="Beermann A."/>
            <person name="Berns N."/>
            <person name="Bolognesi R."/>
            <person name="Bonneton F."/>
            <person name="Bopp D."/>
            <person name="Brown S.J."/>
            <person name="Bucher G."/>
            <person name="Butts T."/>
            <person name="Chaumot A."/>
            <person name="Denell R.E."/>
            <person name="Ferrier D.E."/>
            <person name="Friedrich M."/>
            <person name="Gordon C.M."/>
            <person name="Jindra M."/>
            <person name="Klingler M."/>
            <person name="Lan Q."/>
            <person name="Lattorff H.M."/>
            <person name="Laudet V."/>
            <person name="von Levetsow C."/>
            <person name="Liu Z."/>
            <person name="Lutz R."/>
            <person name="Lynch J.A."/>
            <person name="da Fonseca R.N."/>
            <person name="Posnien N."/>
            <person name="Reuter R."/>
            <person name="Roth S."/>
            <person name="Savard J."/>
            <person name="Schinko J.B."/>
            <person name="Schmitt C."/>
            <person name="Schoppmeier M."/>
            <person name="Schroder R."/>
            <person name="Shippy T.D."/>
            <person name="Simonnet F."/>
            <person name="Marques-Souza H."/>
            <person name="Tautz D."/>
            <person name="Tomoyasu Y."/>
            <person name="Trauner J."/>
            <person name="Van der Zee M."/>
            <person name="Vervoort M."/>
            <person name="Wittkopp N."/>
            <person name="Wimmer E.A."/>
            <person name="Yang X."/>
            <person name="Jones A.K."/>
            <person name="Sattelle D.B."/>
            <person name="Ebert P.R."/>
            <person name="Nelson D."/>
            <person name="Scott J.G."/>
            <person name="Beeman R.W."/>
            <person name="Muthukrishnan S."/>
            <person name="Kramer K.J."/>
            <person name="Arakane Y."/>
            <person name="Beeman R.W."/>
            <person name="Zhu Q."/>
            <person name="Hogenkamp D."/>
            <person name="Dixit R."/>
            <person name="Oppert B."/>
            <person name="Jiang H."/>
            <person name="Zou Z."/>
            <person name="Marshall J."/>
            <person name="Elpidina E."/>
            <person name="Vinokurov K."/>
            <person name="Oppert C."/>
            <person name="Zou Z."/>
            <person name="Evans J."/>
            <person name="Lu Z."/>
            <person name="Zhao P."/>
            <person name="Sumathipala N."/>
            <person name="Altincicek B."/>
            <person name="Vilcinskas A."/>
            <person name="Williams M."/>
            <person name="Hultmark D."/>
            <person name="Hetru C."/>
            <person name="Jiang H."/>
            <person name="Grimmelikhuijzen C.J."/>
            <person name="Hauser F."/>
            <person name="Cazzamali G."/>
            <person name="Williamson M."/>
            <person name="Park Y."/>
            <person name="Li B."/>
            <person name="Tanaka Y."/>
            <person name="Predel R."/>
            <person name="Neupert S."/>
            <person name="Schachtner J."/>
            <person name="Verleyen P."/>
            <person name="Raible F."/>
            <person name="Bork P."/>
            <person name="Friedrich M."/>
            <person name="Walden K.K."/>
            <person name="Robertson H.M."/>
            <person name="Angeli S."/>
            <person name="Foret S."/>
            <person name="Bucher G."/>
            <person name="Schuetz S."/>
            <person name="Maleszka R."/>
            <person name="Wimmer E.A."/>
            <person name="Beeman R.W."/>
            <person name="Lorenzen M."/>
            <person name="Tomoyasu Y."/>
            <person name="Miller S.C."/>
            <person name="Grossmann D."/>
            <person name="Bucher G."/>
        </authorList>
    </citation>
    <scope>NUCLEOTIDE SEQUENCE [LARGE SCALE GENOMIC DNA]</scope>
    <source>
        <strain evidence="2 3">Georgia GA2</strain>
    </source>
</reference>
<dbReference type="Proteomes" id="UP000007266">
    <property type="component" value="Linkage group 3"/>
</dbReference>
<dbReference type="KEGG" id="tca:103312206"/>
<dbReference type="PROSITE" id="PS50222">
    <property type="entry name" value="EF_HAND_2"/>
    <property type="match status" value="1"/>
</dbReference>
<protein>
    <recommendedName>
        <fullName evidence="1">EF-hand domain-containing protein</fullName>
    </recommendedName>
</protein>
<evidence type="ECO:0000313" key="2">
    <source>
        <dbReference type="EMBL" id="EFA00374.1"/>
    </source>
</evidence>
<dbReference type="PhylomeDB" id="D6WE36"/>
<dbReference type="InterPro" id="IPR039879">
    <property type="entry name" value="EFC10"/>
</dbReference>
<dbReference type="PANTHER" id="PTHR21847">
    <property type="entry name" value="EF-HAND CALCIUM-BINDING DOMAIN-CONTAINING PROTEIN 10"/>
    <property type="match status" value="1"/>
</dbReference>
<dbReference type="eggNOG" id="ENOG502SGQF">
    <property type="taxonomic scope" value="Eukaryota"/>
</dbReference>